<proteinExistence type="predicted"/>
<comment type="caution">
    <text evidence="5">The sequence shown here is derived from an EMBL/GenBank/DDBJ whole genome shotgun (WGS) entry which is preliminary data.</text>
</comment>
<feature type="domain" description="HTH lacI-type" evidence="4">
    <location>
        <begin position="27"/>
        <end position="81"/>
    </location>
</feature>
<keyword evidence="6" id="KW-1185">Reference proteome</keyword>
<dbReference type="InterPro" id="IPR010982">
    <property type="entry name" value="Lambda_DNA-bd_dom_sf"/>
</dbReference>
<evidence type="ECO:0000256" key="1">
    <source>
        <dbReference type="ARBA" id="ARBA00023015"/>
    </source>
</evidence>
<dbReference type="InterPro" id="IPR000843">
    <property type="entry name" value="HTH_LacI"/>
</dbReference>
<name>A0ABX0JQV6_9PROT</name>
<dbReference type="CDD" id="cd01392">
    <property type="entry name" value="HTH_LacI"/>
    <property type="match status" value="1"/>
</dbReference>
<dbReference type="SUPFAM" id="SSF47413">
    <property type="entry name" value="lambda repressor-like DNA-binding domains"/>
    <property type="match status" value="1"/>
</dbReference>
<keyword evidence="3" id="KW-0804">Transcription</keyword>
<protein>
    <submittedName>
        <fullName evidence="5">LacI family DNA-binding transcriptional regulator</fullName>
    </submittedName>
</protein>
<evidence type="ECO:0000313" key="6">
    <source>
        <dbReference type="Proteomes" id="UP000635278"/>
    </source>
</evidence>
<dbReference type="InterPro" id="IPR046335">
    <property type="entry name" value="LacI/GalR-like_sensor"/>
</dbReference>
<keyword evidence="1" id="KW-0805">Transcription regulation</keyword>
<dbReference type="Pfam" id="PF00356">
    <property type="entry name" value="LacI"/>
    <property type="match status" value="1"/>
</dbReference>
<dbReference type="Proteomes" id="UP000635278">
    <property type="component" value="Unassembled WGS sequence"/>
</dbReference>
<dbReference type="PROSITE" id="PS50932">
    <property type="entry name" value="HTH_LACI_2"/>
    <property type="match status" value="1"/>
</dbReference>
<sequence>MSGFFRRTARAMADMEDAEDLSRQGRVTIADIARDVGLNPSTVSRALSNPDRVSPETRRLVSQAAVRMGYVMNQMARSLRTGRTSTILVTAPAPSDRSISPVVMDVLRGIFSEARRMDYGVLVRETESGAATLRRTPVSGVADGIISISGTEVLMRAGGVAPDLAGVPVISLLTDQTRHGIPSIVADEEAGFREIAEYLLSRGHRRFAYVQGPGEASEHDRPRLRGLCDRLARETPEIRPVVLLAGDFDFASGARAAGEFLALDTLPTAVACVCDFVAQGFIHRVMEAGLRVPDDVAVVGYDDVDFSGWTTPGLTTVSQPTVKIGEAGARMLIDACLGRFELTAQRVIMPVSLIRRHSA</sequence>
<keyword evidence="2 5" id="KW-0238">DNA-binding</keyword>
<dbReference type="InterPro" id="IPR028082">
    <property type="entry name" value="Peripla_BP_I"/>
</dbReference>
<dbReference type="Gene3D" id="1.10.260.40">
    <property type="entry name" value="lambda repressor-like DNA-binding domains"/>
    <property type="match status" value="1"/>
</dbReference>
<dbReference type="SMART" id="SM00354">
    <property type="entry name" value="HTH_LACI"/>
    <property type="match status" value="1"/>
</dbReference>
<gene>
    <name evidence="5" type="ORF">GOB93_06865</name>
</gene>
<evidence type="ECO:0000256" key="2">
    <source>
        <dbReference type="ARBA" id="ARBA00023125"/>
    </source>
</evidence>
<dbReference type="Gene3D" id="3.40.50.2300">
    <property type="match status" value="2"/>
</dbReference>
<dbReference type="GO" id="GO:0003677">
    <property type="term" value="F:DNA binding"/>
    <property type="evidence" value="ECO:0007669"/>
    <property type="project" value="UniProtKB-KW"/>
</dbReference>
<reference evidence="5 6" key="1">
    <citation type="journal article" date="2020" name="Int. J. Syst. Evol. Microbiol.">
        <title>Novel acetic acid bacteria from cider fermentations: Acetobacter conturbans sp. nov. and Acetobacter fallax sp. nov.</title>
        <authorList>
            <person name="Sombolestani A.S."/>
            <person name="Cleenwerck I."/>
            <person name="Cnockaert M."/>
            <person name="Borremans W."/>
            <person name="Wieme A.D."/>
            <person name="De Vuyst L."/>
            <person name="Vandamme P."/>
        </authorList>
    </citation>
    <scope>NUCLEOTIDE SEQUENCE [LARGE SCALE GENOMIC DNA]</scope>
    <source>
        <strain evidence="5 6">LMG 30640</strain>
    </source>
</reference>
<evidence type="ECO:0000259" key="4">
    <source>
        <dbReference type="PROSITE" id="PS50932"/>
    </source>
</evidence>
<dbReference type="SUPFAM" id="SSF53822">
    <property type="entry name" value="Periplasmic binding protein-like I"/>
    <property type="match status" value="1"/>
</dbReference>
<dbReference type="Pfam" id="PF13377">
    <property type="entry name" value="Peripla_BP_3"/>
    <property type="match status" value="1"/>
</dbReference>
<dbReference type="EMBL" id="WOTB01000006">
    <property type="protein sequence ID" value="NHN84367.1"/>
    <property type="molecule type" value="Genomic_DNA"/>
</dbReference>
<dbReference type="PANTHER" id="PTHR30146:SF138">
    <property type="entry name" value="TRANSCRIPTIONAL REGULATORY PROTEIN"/>
    <property type="match status" value="1"/>
</dbReference>
<evidence type="ECO:0000313" key="5">
    <source>
        <dbReference type="EMBL" id="NHN84367.1"/>
    </source>
</evidence>
<evidence type="ECO:0000256" key="3">
    <source>
        <dbReference type="ARBA" id="ARBA00023163"/>
    </source>
</evidence>
<organism evidence="5 6">
    <name type="scientific">Acetobacter musti</name>
    <dbReference type="NCBI Taxonomy" id="864732"/>
    <lineage>
        <taxon>Bacteria</taxon>
        <taxon>Pseudomonadati</taxon>
        <taxon>Pseudomonadota</taxon>
        <taxon>Alphaproteobacteria</taxon>
        <taxon>Acetobacterales</taxon>
        <taxon>Acetobacteraceae</taxon>
        <taxon>Acetobacter</taxon>
    </lineage>
</organism>
<accession>A0ABX0JQV6</accession>
<dbReference type="PANTHER" id="PTHR30146">
    <property type="entry name" value="LACI-RELATED TRANSCRIPTIONAL REPRESSOR"/>
    <property type="match status" value="1"/>
</dbReference>